<dbReference type="Pfam" id="PF17917">
    <property type="entry name" value="RT_RNaseH"/>
    <property type="match status" value="1"/>
</dbReference>
<evidence type="ECO:0000259" key="9">
    <source>
        <dbReference type="PROSITE" id="PS50994"/>
    </source>
</evidence>
<name>A0A9D4L3P9_DREPO</name>
<comment type="caution">
    <text evidence="10">The sequence shown here is derived from an EMBL/GenBank/DDBJ whole genome shotgun (WGS) entry which is preliminary data.</text>
</comment>
<dbReference type="Pfam" id="PF00078">
    <property type="entry name" value="RVT_1"/>
    <property type="match status" value="1"/>
</dbReference>
<keyword evidence="11" id="KW-1185">Reference proteome</keyword>
<keyword evidence="5" id="KW-0378">Hydrolase</keyword>
<dbReference type="GO" id="GO:0004519">
    <property type="term" value="F:endonuclease activity"/>
    <property type="evidence" value="ECO:0007669"/>
    <property type="project" value="UniProtKB-KW"/>
</dbReference>
<dbReference type="InterPro" id="IPR000477">
    <property type="entry name" value="RT_dom"/>
</dbReference>
<dbReference type="Gene3D" id="3.10.10.10">
    <property type="entry name" value="HIV Type 1 Reverse Transcriptase, subunit A, domain 1"/>
    <property type="match status" value="1"/>
</dbReference>
<evidence type="ECO:0000256" key="4">
    <source>
        <dbReference type="ARBA" id="ARBA00022759"/>
    </source>
</evidence>
<dbReference type="Gene3D" id="3.30.420.10">
    <property type="entry name" value="Ribonuclease H-like superfamily/Ribonuclease H"/>
    <property type="match status" value="1"/>
</dbReference>
<dbReference type="InterPro" id="IPR043128">
    <property type="entry name" value="Rev_trsase/Diguanyl_cyclase"/>
</dbReference>
<dbReference type="SUPFAM" id="SSF53098">
    <property type="entry name" value="Ribonuclease H-like"/>
    <property type="match status" value="1"/>
</dbReference>
<feature type="domain" description="Reverse transcriptase" evidence="8">
    <location>
        <begin position="354"/>
        <end position="534"/>
    </location>
</feature>
<feature type="domain" description="Integrase catalytic" evidence="9">
    <location>
        <begin position="949"/>
        <end position="1107"/>
    </location>
</feature>
<dbReference type="PANTHER" id="PTHR37984:SF15">
    <property type="entry name" value="INTEGRASE CATALYTIC DOMAIN-CONTAINING PROTEIN"/>
    <property type="match status" value="1"/>
</dbReference>
<dbReference type="Pfam" id="PF00665">
    <property type="entry name" value="rve"/>
    <property type="match status" value="1"/>
</dbReference>
<dbReference type="InterPro" id="IPR036397">
    <property type="entry name" value="RNaseH_sf"/>
</dbReference>
<evidence type="ECO:0000256" key="5">
    <source>
        <dbReference type="ARBA" id="ARBA00022801"/>
    </source>
</evidence>
<dbReference type="FunFam" id="3.30.420.10:FF:000032">
    <property type="entry name" value="Retrovirus-related Pol polyprotein from transposon 297-like Protein"/>
    <property type="match status" value="1"/>
</dbReference>
<dbReference type="FunFam" id="3.30.70.270:FF:000020">
    <property type="entry name" value="Transposon Tf2-6 polyprotein-like Protein"/>
    <property type="match status" value="1"/>
</dbReference>
<reference evidence="10" key="2">
    <citation type="submission" date="2020-11" db="EMBL/GenBank/DDBJ databases">
        <authorList>
            <person name="McCartney M.A."/>
            <person name="Auch B."/>
            <person name="Kono T."/>
            <person name="Mallez S."/>
            <person name="Becker A."/>
            <person name="Gohl D.M."/>
            <person name="Silverstein K.A.T."/>
            <person name="Koren S."/>
            <person name="Bechman K.B."/>
            <person name="Herman A."/>
            <person name="Abrahante J.E."/>
            <person name="Garbe J."/>
        </authorList>
    </citation>
    <scope>NUCLEOTIDE SEQUENCE</scope>
    <source>
        <strain evidence="10">Duluth1</strain>
        <tissue evidence="10">Whole animal</tissue>
    </source>
</reference>
<protein>
    <recommendedName>
        <fullName evidence="12">Endonuclease</fullName>
    </recommendedName>
</protein>
<dbReference type="InterPro" id="IPR050951">
    <property type="entry name" value="Retrovirus_Pol_polyprotein"/>
</dbReference>
<sequence length="1423" mass="163176">MSGQYSDTSSKYDPKLIGEAAEVRVFINNIMTNALCDTGSCVSTCSEKFYLENLREIELIPLNNLLKIECADGNELPYKGYVETSLKACGIPGDIEQKCLFLIVPDTEYNKGTPILLGTNILTELIKDCKEIFGEKFLQNSKLHVPWYLAFRCMILREKAIKKNNYTLAIVRSALTHTVSLGPNQSINLKCSTDRELSHYPTCALIQETRQSNLPNFTQITPAIIHYSGKKQEVVVNINNTTQSTVKISPRAVVAELQLVTIDEEKNKMPTDNDTTVLNQINIDQDLNPSQHEELMKILEVHKGIFSTSETDIGSCDIMKHRIELIDKTPFKERYRRIPPSMIEEVRKHLENLLASGVIRRSKSPWASAVVICRKHSGALRMCVDYRKLNARTIKDSYAIPRIDDVLDCLHGSKYFSTLDMKSGYHQIEIEEKHKERTAFTVGPLGFWEFNKLPFGCTNSPATYQRIMEEIIGDLNLKICIIYLDDIIIFSSNYSEHLQRLNLILSRLKAAGIKLSPNKCHFLKKKVKFLGHYVSEEGIETDPEKCDKVKNYPKPNNADQLRSFLALAGYYRKFIKGFSTISKPLTDLLPPTTTKKGKIANKKEWHWDELHERTFTKIKELLTSPPILGFPIFNSPFELHTDACGSGLGAVLYQEQEGKKRVIAYASRSLSKSEKNYSAFKLEFLALKWAITEKFSDYLIGQHFKVYTDNNPLTHILTTAKLEATGQRWVSALSDYDFDIIYRPGKSNTDADIMSRYPEQSNSTEVIKHDTIKAICNTIHTRPFIEVLPCHSLNILDMIDESGQKMAQVEMRELRNQQRNDPIIGVWLRALTDKKFPNKTIIQSNKQHLTMSRHFNNLKIIRGVLYREITENERPIKQLILPSFYRTEVLRGLHDQVGHPGKERTISLVRDRFYWPSYTIDCTKWVEQCQRCLRRKSSNNIKAPLVNIQSSYPLELVCTDFLKVDECKGGIGNVLVITDHFTKYAVAVPTKNQTAKTTAEALLNNFIFHYGVPTRLLSDQGANFESEVIQELCNLMEISKVRTTIYHPQCNGQSERFNRTLISMLATLEPEKKENWKKFVPSLVYAYNAIRHESTGYSPFELMFGRCPRLPVDSMFQIENDDLMNTEYVQDLKQKLEVSWDIALKTLNKSREKQKNNYDKKVKASTINVGDKVLIKILAFSKPHKIADKFEQDVYQVIKQPNLNIPVYVVRKKDGVEKTLHRNHLLLLEEKDMVGNKEEETKSMKPVPRPRKSVKDSVPLNTGKKIDMKEGNSTQRVSTENQREQRYEESSNSESDTEFVRKVSSPAGEKCENRDTSMQPQASSVSTEIEEEAVQEEEEENTEEQEEEETETLEENRDGVDQTHLVTDPGTTEAPRRSNRTRKKPAWFQSYHIGQQQNITKLLEMQIQSTNSNAELLRAMLIH</sequence>
<evidence type="ECO:0000256" key="1">
    <source>
        <dbReference type="ARBA" id="ARBA00022679"/>
    </source>
</evidence>
<dbReference type="InterPro" id="IPR041588">
    <property type="entry name" value="Integrase_H2C2"/>
</dbReference>
<dbReference type="GO" id="GO:0003964">
    <property type="term" value="F:RNA-directed DNA polymerase activity"/>
    <property type="evidence" value="ECO:0007669"/>
    <property type="project" value="UniProtKB-KW"/>
</dbReference>
<accession>A0A9D4L3P9</accession>
<dbReference type="FunFam" id="1.10.340.70:FF:000001">
    <property type="entry name" value="Retrovirus-related Pol polyprotein from transposon gypsy-like Protein"/>
    <property type="match status" value="1"/>
</dbReference>
<evidence type="ECO:0000256" key="7">
    <source>
        <dbReference type="SAM" id="MobiDB-lite"/>
    </source>
</evidence>
<keyword evidence="4" id="KW-0255">Endonuclease</keyword>
<dbReference type="PROSITE" id="PS50994">
    <property type="entry name" value="INTEGRASE"/>
    <property type="match status" value="1"/>
</dbReference>
<dbReference type="SUPFAM" id="SSF56672">
    <property type="entry name" value="DNA/RNA polymerases"/>
    <property type="match status" value="1"/>
</dbReference>
<dbReference type="CDD" id="cd09274">
    <property type="entry name" value="RNase_HI_RT_Ty3"/>
    <property type="match status" value="1"/>
</dbReference>
<dbReference type="Gene3D" id="3.10.20.370">
    <property type="match status" value="1"/>
</dbReference>
<dbReference type="Gene3D" id="3.30.70.270">
    <property type="match status" value="2"/>
</dbReference>
<feature type="compositionally biased region" description="Polar residues" evidence="7">
    <location>
        <begin position="1271"/>
        <end position="1280"/>
    </location>
</feature>
<evidence type="ECO:0000313" key="11">
    <source>
        <dbReference type="Proteomes" id="UP000828390"/>
    </source>
</evidence>
<keyword evidence="1" id="KW-0808">Transferase</keyword>
<dbReference type="Proteomes" id="UP000828390">
    <property type="component" value="Unassembled WGS sequence"/>
</dbReference>
<feature type="compositionally biased region" description="Polar residues" evidence="7">
    <location>
        <begin position="1316"/>
        <end position="1326"/>
    </location>
</feature>
<dbReference type="CDD" id="cd00303">
    <property type="entry name" value="retropepsin_like"/>
    <property type="match status" value="1"/>
</dbReference>
<dbReference type="Pfam" id="PF17921">
    <property type="entry name" value="Integrase_H2C2"/>
    <property type="match status" value="1"/>
</dbReference>
<gene>
    <name evidence="10" type="ORF">DPMN_093842</name>
</gene>
<feature type="compositionally biased region" description="Acidic residues" evidence="7">
    <location>
        <begin position="1328"/>
        <end position="1353"/>
    </location>
</feature>
<dbReference type="CDD" id="cd01647">
    <property type="entry name" value="RT_LTR"/>
    <property type="match status" value="1"/>
</dbReference>
<evidence type="ECO:0000256" key="2">
    <source>
        <dbReference type="ARBA" id="ARBA00022695"/>
    </source>
</evidence>
<dbReference type="InterPro" id="IPR001584">
    <property type="entry name" value="Integrase_cat-core"/>
</dbReference>
<proteinExistence type="predicted"/>
<dbReference type="PROSITE" id="PS50878">
    <property type="entry name" value="RT_POL"/>
    <property type="match status" value="1"/>
</dbReference>
<keyword evidence="2" id="KW-0548">Nucleotidyltransferase</keyword>
<dbReference type="FunFam" id="3.10.20.370:FF:000001">
    <property type="entry name" value="Retrovirus-related Pol polyprotein from transposon 17.6-like protein"/>
    <property type="match status" value="1"/>
</dbReference>
<dbReference type="PANTHER" id="PTHR37984">
    <property type="entry name" value="PROTEIN CBG26694"/>
    <property type="match status" value="1"/>
</dbReference>
<evidence type="ECO:0008006" key="12">
    <source>
        <dbReference type="Google" id="ProtNLM"/>
    </source>
</evidence>
<dbReference type="InterPro" id="IPR043502">
    <property type="entry name" value="DNA/RNA_pol_sf"/>
</dbReference>
<organism evidence="10 11">
    <name type="scientific">Dreissena polymorpha</name>
    <name type="common">Zebra mussel</name>
    <name type="synonym">Mytilus polymorpha</name>
    <dbReference type="NCBI Taxonomy" id="45954"/>
    <lineage>
        <taxon>Eukaryota</taxon>
        <taxon>Metazoa</taxon>
        <taxon>Spiralia</taxon>
        <taxon>Lophotrochozoa</taxon>
        <taxon>Mollusca</taxon>
        <taxon>Bivalvia</taxon>
        <taxon>Autobranchia</taxon>
        <taxon>Heteroconchia</taxon>
        <taxon>Euheterodonta</taxon>
        <taxon>Imparidentia</taxon>
        <taxon>Neoheterodontei</taxon>
        <taxon>Myida</taxon>
        <taxon>Dreissenoidea</taxon>
        <taxon>Dreissenidae</taxon>
        <taxon>Dreissena</taxon>
    </lineage>
</organism>
<evidence type="ECO:0000259" key="8">
    <source>
        <dbReference type="PROSITE" id="PS50878"/>
    </source>
</evidence>
<reference evidence="10" key="1">
    <citation type="journal article" date="2019" name="bioRxiv">
        <title>The Genome of the Zebra Mussel, Dreissena polymorpha: A Resource for Invasive Species Research.</title>
        <authorList>
            <person name="McCartney M.A."/>
            <person name="Auch B."/>
            <person name="Kono T."/>
            <person name="Mallez S."/>
            <person name="Zhang Y."/>
            <person name="Obille A."/>
            <person name="Becker A."/>
            <person name="Abrahante J.E."/>
            <person name="Garbe J."/>
            <person name="Badalamenti J.P."/>
            <person name="Herman A."/>
            <person name="Mangelson H."/>
            <person name="Liachko I."/>
            <person name="Sullivan S."/>
            <person name="Sone E.D."/>
            <person name="Koren S."/>
            <person name="Silverstein K.A.T."/>
            <person name="Beckman K.B."/>
            <person name="Gohl D.M."/>
        </authorList>
    </citation>
    <scope>NUCLEOTIDE SEQUENCE</scope>
    <source>
        <strain evidence="10">Duluth1</strain>
        <tissue evidence="10">Whole animal</tissue>
    </source>
</reference>
<dbReference type="EMBL" id="JAIWYP010000003">
    <property type="protein sequence ID" value="KAH3851362.1"/>
    <property type="molecule type" value="Genomic_DNA"/>
</dbReference>
<dbReference type="GO" id="GO:0016787">
    <property type="term" value="F:hydrolase activity"/>
    <property type="evidence" value="ECO:0007669"/>
    <property type="project" value="UniProtKB-KW"/>
</dbReference>
<dbReference type="InterPro" id="IPR012337">
    <property type="entry name" value="RNaseH-like_sf"/>
</dbReference>
<feature type="region of interest" description="Disordered" evidence="7">
    <location>
        <begin position="1236"/>
        <end position="1384"/>
    </location>
</feature>
<evidence type="ECO:0000256" key="6">
    <source>
        <dbReference type="ARBA" id="ARBA00022918"/>
    </source>
</evidence>
<evidence type="ECO:0000313" key="10">
    <source>
        <dbReference type="EMBL" id="KAH3851362.1"/>
    </source>
</evidence>
<dbReference type="Gene3D" id="1.10.340.70">
    <property type="match status" value="1"/>
</dbReference>
<dbReference type="GO" id="GO:0003676">
    <property type="term" value="F:nucleic acid binding"/>
    <property type="evidence" value="ECO:0007669"/>
    <property type="project" value="InterPro"/>
</dbReference>
<evidence type="ECO:0000256" key="3">
    <source>
        <dbReference type="ARBA" id="ARBA00022722"/>
    </source>
</evidence>
<dbReference type="InterPro" id="IPR041373">
    <property type="entry name" value="RT_RNaseH"/>
</dbReference>
<keyword evidence="6" id="KW-0695">RNA-directed DNA polymerase</keyword>
<keyword evidence="3" id="KW-0540">Nuclease</keyword>
<dbReference type="GO" id="GO:0015074">
    <property type="term" value="P:DNA integration"/>
    <property type="evidence" value="ECO:0007669"/>
    <property type="project" value="InterPro"/>
</dbReference>